<evidence type="ECO:0000256" key="1">
    <source>
        <dbReference type="SAM" id="MobiDB-lite"/>
    </source>
</evidence>
<feature type="compositionally biased region" description="Gly residues" evidence="1">
    <location>
        <begin position="20"/>
        <end position="70"/>
    </location>
</feature>
<reference evidence="2 3" key="1">
    <citation type="submission" date="2016-01" db="EMBL/GenBank/DDBJ databases">
        <title>Amycolatopsis coloradensis genome sequencing and assembly.</title>
        <authorList>
            <person name="Mayilraj S."/>
        </authorList>
    </citation>
    <scope>NUCLEOTIDE SEQUENCE [LARGE SCALE GENOMIC DNA]</scope>
    <source>
        <strain evidence="2 3">DSM 44225</strain>
    </source>
</reference>
<dbReference type="AlphaFoldDB" id="A0A1R0KXQ9"/>
<dbReference type="EMBL" id="MQUQ01000005">
    <property type="protein sequence ID" value="OLZ53766.1"/>
    <property type="molecule type" value="Genomic_DNA"/>
</dbReference>
<accession>A0A1R0KXQ9</accession>
<feature type="region of interest" description="Disordered" evidence="1">
    <location>
        <begin position="1"/>
        <end position="84"/>
    </location>
</feature>
<protein>
    <submittedName>
        <fullName evidence="2">Uncharacterized protein</fullName>
    </submittedName>
</protein>
<organism evidence="2 3">
    <name type="scientific">Amycolatopsis coloradensis</name>
    <dbReference type="NCBI Taxonomy" id="76021"/>
    <lineage>
        <taxon>Bacteria</taxon>
        <taxon>Bacillati</taxon>
        <taxon>Actinomycetota</taxon>
        <taxon>Actinomycetes</taxon>
        <taxon>Pseudonocardiales</taxon>
        <taxon>Pseudonocardiaceae</taxon>
        <taxon>Amycolatopsis</taxon>
    </lineage>
</organism>
<proteinExistence type="predicted"/>
<comment type="caution">
    <text evidence="2">The sequence shown here is derived from an EMBL/GenBank/DDBJ whole genome shotgun (WGS) entry which is preliminary data.</text>
</comment>
<feature type="non-terminal residue" evidence="2">
    <location>
        <position position="1"/>
    </location>
</feature>
<gene>
    <name evidence="2" type="ORF">BS329_13555</name>
</gene>
<dbReference type="Proteomes" id="UP000187486">
    <property type="component" value="Unassembled WGS sequence"/>
</dbReference>
<name>A0A1R0KXQ9_9PSEU</name>
<keyword evidence="3" id="KW-1185">Reference proteome</keyword>
<feature type="compositionally biased region" description="Basic and acidic residues" evidence="1">
    <location>
        <begin position="73"/>
        <end position="84"/>
    </location>
</feature>
<sequence>TDPKADNGAGSGSGSADNGGSSGTGTDSGGTGGTDNGGTSGTSGTDSGGTSGTSGTGGTNNADGNGGPGTGSPEKDKGWLFGSKEKIQEQFLEAAKKYDLEHPGAIKPGELQQFEDKLAKFIKYTDGTPAGLKAMGFDEAGVDKMTNIIKTFTDPNHSGTALLTKSTIDMIRGAVLPGVAAGEAFPDEWRGKNASGDDKKE</sequence>
<evidence type="ECO:0000313" key="3">
    <source>
        <dbReference type="Proteomes" id="UP000187486"/>
    </source>
</evidence>
<evidence type="ECO:0000313" key="2">
    <source>
        <dbReference type="EMBL" id="OLZ53766.1"/>
    </source>
</evidence>